<organism evidence="1">
    <name type="scientific">marine sediment metagenome</name>
    <dbReference type="NCBI Taxonomy" id="412755"/>
    <lineage>
        <taxon>unclassified sequences</taxon>
        <taxon>metagenomes</taxon>
        <taxon>ecological metagenomes</taxon>
    </lineage>
</organism>
<protein>
    <submittedName>
        <fullName evidence="1">Uncharacterized protein</fullName>
    </submittedName>
</protein>
<reference evidence="1" key="1">
    <citation type="journal article" date="2015" name="Nature">
        <title>Complex archaea that bridge the gap between prokaryotes and eukaryotes.</title>
        <authorList>
            <person name="Spang A."/>
            <person name="Saw J.H."/>
            <person name="Jorgensen S.L."/>
            <person name="Zaremba-Niedzwiedzka K."/>
            <person name="Martijn J."/>
            <person name="Lind A.E."/>
            <person name="van Eijk R."/>
            <person name="Schleper C."/>
            <person name="Guy L."/>
            <person name="Ettema T.J."/>
        </authorList>
    </citation>
    <scope>NUCLEOTIDE SEQUENCE</scope>
</reference>
<sequence>MFVIHRTDKNLGQFTRTHKALDKATEEARRLAKHHATEKPTFVVYELIPRKQISADIVIKEIDSFEIVDGER</sequence>
<evidence type="ECO:0000313" key="1">
    <source>
        <dbReference type="EMBL" id="KKK99374.1"/>
    </source>
</evidence>
<dbReference type="AlphaFoldDB" id="A0A0F9CAN7"/>
<proteinExistence type="predicted"/>
<dbReference type="EMBL" id="LAZR01045230">
    <property type="protein sequence ID" value="KKK99374.1"/>
    <property type="molecule type" value="Genomic_DNA"/>
</dbReference>
<name>A0A0F9CAN7_9ZZZZ</name>
<gene>
    <name evidence="1" type="ORF">LCGC14_2633400</name>
</gene>
<accession>A0A0F9CAN7</accession>
<comment type="caution">
    <text evidence="1">The sequence shown here is derived from an EMBL/GenBank/DDBJ whole genome shotgun (WGS) entry which is preliminary data.</text>
</comment>